<dbReference type="InterPro" id="IPR016064">
    <property type="entry name" value="NAD/diacylglycerol_kinase_sf"/>
</dbReference>
<feature type="binding site" evidence="6">
    <location>
        <begin position="75"/>
        <end position="76"/>
    </location>
    <ligand>
        <name>NAD(+)</name>
        <dbReference type="ChEBI" id="CHEBI:57540"/>
    </ligand>
</feature>
<dbReference type="Gene3D" id="3.40.50.10330">
    <property type="entry name" value="Probable inorganic polyphosphate/atp-NAD kinase, domain 1"/>
    <property type="match status" value="1"/>
</dbReference>
<dbReference type="SUPFAM" id="SSF111331">
    <property type="entry name" value="NAD kinase/diacylglycerol kinase-like"/>
    <property type="match status" value="1"/>
</dbReference>
<dbReference type="GO" id="GO:0046872">
    <property type="term" value="F:metal ion binding"/>
    <property type="evidence" value="ECO:0007669"/>
    <property type="project" value="UniProtKB-UniRule"/>
</dbReference>
<dbReference type="PANTHER" id="PTHR20275:SF0">
    <property type="entry name" value="NAD KINASE"/>
    <property type="match status" value="1"/>
</dbReference>
<keyword evidence="3 6" id="KW-0521">NADP</keyword>
<feature type="binding site" evidence="6">
    <location>
        <begin position="189"/>
        <end position="194"/>
    </location>
    <ligand>
        <name>NAD(+)</name>
        <dbReference type="ChEBI" id="CHEBI:57540"/>
    </ligand>
</feature>
<comment type="catalytic activity">
    <reaction evidence="5 6">
        <text>NAD(+) + ATP = ADP + NADP(+) + H(+)</text>
        <dbReference type="Rhea" id="RHEA:18629"/>
        <dbReference type="ChEBI" id="CHEBI:15378"/>
        <dbReference type="ChEBI" id="CHEBI:30616"/>
        <dbReference type="ChEBI" id="CHEBI:57540"/>
        <dbReference type="ChEBI" id="CHEBI:58349"/>
        <dbReference type="ChEBI" id="CHEBI:456216"/>
        <dbReference type="EC" id="2.7.1.23"/>
    </reaction>
</comment>
<dbReference type="PANTHER" id="PTHR20275">
    <property type="entry name" value="NAD KINASE"/>
    <property type="match status" value="1"/>
</dbReference>
<dbReference type="InterPro" id="IPR002504">
    <property type="entry name" value="NADK"/>
</dbReference>
<protein>
    <recommendedName>
        <fullName evidence="6">NAD kinase</fullName>
        <ecNumber evidence="6">2.7.1.23</ecNumber>
    </recommendedName>
    <alternativeName>
        <fullName evidence="6">ATP-dependent NAD kinase</fullName>
    </alternativeName>
</protein>
<dbReference type="InterPro" id="IPR017438">
    <property type="entry name" value="ATP-NAD_kinase_N"/>
</dbReference>
<keyword evidence="6" id="KW-0547">Nucleotide-binding</keyword>
<organism evidence="7 8">
    <name type="scientific">Candidatus Aquicultor secundus</name>
    <dbReference type="NCBI Taxonomy" id="1973895"/>
    <lineage>
        <taxon>Bacteria</taxon>
        <taxon>Bacillati</taxon>
        <taxon>Actinomycetota</taxon>
        <taxon>Candidatus Aquicultoria</taxon>
        <taxon>Candidatus Aquicultorales</taxon>
        <taxon>Candidatus Aquicultoraceae</taxon>
        <taxon>Candidatus Aquicultor</taxon>
    </lineage>
</organism>
<evidence type="ECO:0000256" key="5">
    <source>
        <dbReference type="ARBA" id="ARBA00047925"/>
    </source>
</evidence>
<evidence type="ECO:0000313" key="7">
    <source>
        <dbReference type="EMBL" id="PIZ36116.1"/>
    </source>
</evidence>
<dbReference type="Proteomes" id="UP000230956">
    <property type="component" value="Unassembled WGS sequence"/>
</dbReference>
<dbReference type="RefSeq" id="WP_286677991.1">
    <property type="nucleotide sequence ID" value="NZ_MNXI01000052.1"/>
</dbReference>
<evidence type="ECO:0000256" key="3">
    <source>
        <dbReference type="ARBA" id="ARBA00022857"/>
    </source>
</evidence>
<comment type="cofactor">
    <cofactor evidence="6">
        <name>a divalent metal cation</name>
        <dbReference type="ChEBI" id="CHEBI:60240"/>
    </cofactor>
</comment>
<keyword evidence="4 6" id="KW-0520">NAD</keyword>
<comment type="subcellular location">
    <subcellularLocation>
        <location evidence="6">Cytoplasm</location>
    </subcellularLocation>
</comment>
<comment type="caution">
    <text evidence="6">Lacks conserved residue(s) required for the propagation of feature annotation.</text>
</comment>
<dbReference type="GO" id="GO:0005737">
    <property type="term" value="C:cytoplasm"/>
    <property type="evidence" value="ECO:0007669"/>
    <property type="project" value="UniProtKB-SubCell"/>
</dbReference>
<dbReference type="EC" id="2.7.1.23" evidence="6"/>
<feature type="binding site" evidence="6">
    <location>
        <begin position="148"/>
        <end position="149"/>
    </location>
    <ligand>
        <name>NAD(+)</name>
        <dbReference type="ChEBI" id="CHEBI:57540"/>
    </ligand>
</feature>
<comment type="similarity">
    <text evidence="6">Belongs to the NAD kinase family.</text>
</comment>
<keyword evidence="6" id="KW-0067">ATP-binding</keyword>
<accession>A0A2M7T6Z3</accession>
<comment type="function">
    <text evidence="6">Involved in the regulation of the intracellular balance of NAD and NADP, and is a key enzyme in the biosynthesis of NADP. Catalyzes specifically the phosphorylation on 2'-hydroxyl of the adenosine moiety of NAD to yield NADP.</text>
</comment>
<dbReference type="InterPro" id="IPR017437">
    <property type="entry name" value="ATP-NAD_kinase_PpnK-typ_C"/>
</dbReference>
<dbReference type="GO" id="GO:0005524">
    <property type="term" value="F:ATP binding"/>
    <property type="evidence" value="ECO:0007669"/>
    <property type="project" value="UniProtKB-KW"/>
</dbReference>
<evidence type="ECO:0000256" key="6">
    <source>
        <dbReference type="HAMAP-Rule" id="MF_00361"/>
    </source>
</evidence>
<feature type="binding site" evidence="6">
    <location>
        <position position="80"/>
    </location>
    <ligand>
        <name>NAD(+)</name>
        <dbReference type="ChEBI" id="CHEBI:57540"/>
    </ligand>
</feature>
<keyword evidence="1 6" id="KW-0808">Transferase</keyword>
<dbReference type="HAMAP" id="MF_00361">
    <property type="entry name" value="NAD_kinase"/>
    <property type="match status" value="1"/>
</dbReference>
<dbReference type="AlphaFoldDB" id="A0A2M7T6Z3"/>
<keyword evidence="6" id="KW-0963">Cytoplasm</keyword>
<feature type="active site" description="Proton acceptor" evidence="6">
    <location>
        <position position="75"/>
    </location>
</feature>
<keyword evidence="2 6" id="KW-0418">Kinase</keyword>
<proteinExistence type="inferred from homology"/>
<dbReference type="GO" id="GO:0051287">
    <property type="term" value="F:NAD binding"/>
    <property type="evidence" value="ECO:0007669"/>
    <property type="project" value="UniProtKB-ARBA"/>
</dbReference>
<dbReference type="GO" id="GO:0006741">
    <property type="term" value="P:NADP+ biosynthetic process"/>
    <property type="evidence" value="ECO:0007669"/>
    <property type="project" value="UniProtKB-UniRule"/>
</dbReference>
<feature type="binding site" evidence="6">
    <location>
        <position position="178"/>
    </location>
    <ligand>
        <name>NAD(+)</name>
        <dbReference type="ChEBI" id="CHEBI:57540"/>
    </ligand>
</feature>
<dbReference type="Pfam" id="PF01513">
    <property type="entry name" value="NAD_kinase"/>
    <property type="match status" value="1"/>
</dbReference>
<evidence type="ECO:0000256" key="2">
    <source>
        <dbReference type="ARBA" id="ARBA00022777"/>
    </source>
</evidence>
<evidence type="ECO:0000313" key="8">
    <source>
        <dbReference type="Proteomes" id="UP000230956"/>
    </source>
</evidence>
<dbReference type="EMBL" id="PFNG01000214">
    <property type="protein sequence ID" value="PIZ36116.1"/>
    <property type="molecule type" value="Genomic_DNA"/>
</dbReference>
<gene>
    <name evidence="6" type="primary">nadK</name>
    <name evidence="7" type="ORF">COY37_09195</name>
</gene>
<dbReference type="Pfam" id="PF20143">
    <property type="entry name" value="NAD_kinase_C"/>
    <property type="match status" value="1"/>
</dbReference>
<evidence type="ECO:0000256" key="4">
    <source>
        <dbReference type="ARBA" id="ARBA00023027"/>
    </source>
</evidence>
<sequence length="292" mass="32247">MHETPYKKMNTVTIVPNIEKADVLPIALALIAWLNERGVKAIMHADDAVKLNRPDLAADDAGIQGSDALICLGGDGTILRAVRILKGAMVPIVGVNLGRVGFLSEVEFTEMYPAMERIIAGDYKIDERMALKCTINAADFHQEYIALNEITIERGRHQRMLEMGVYINDQIFSRYKADGLIFATPTGSTAYSFSAGGPVVSPVHELILLTPINPHSLFGRTVVLGAQDKVKVELARRLDITVGVDGFAVFQAIADSVHIEKAQSKVLLVKLKDRSFYTVFKDKLTVWDTWLH</sequence>
<name>A0A2M7T6Z3_9ACTN</name>
<reference evidence="8" key="1">
    <citation type="submission" date="2017-09" db="EMBL/GenBank/DDBJ databases">
        <title>Depth-based differentiation of microbial function through sediment-hosted aquifers and enrichment of novel symbionts in the deep terrestrial subsurface.</title>
        <authorList>
            <person name="Probst A.J."/>
            <person name="Ladd B."/>
            <person name="Jarett J.K."/>
            <person name="Geller-Mcgrath D.E."/>
            <person name="Sieber C.M.K."/>
            <person name="Emerson J.B."/>
            <person name="Anantharaman K."/>
            <person name="Thomas B.C."/>
            <person name="Malmstrom R."/>
            <person name="Stieglmeier M."/>
            <person name="Klingl A."/>
            <person name="Woyke T."/>
            <person name="Ryan C.M."/>
            <person name="Banfield J.F."/>
        </authorList>
    </citation>
    <scope>NUCLEOTIDE SEQUENCE [LARGE SCALE GENOMIC DNA]</scope>
</reference>
<dbReference type="GO" id="GO:0003951">
    <property type="term" value="F:NAD+ kinase activity"/>
    <property type="evidence" value="ECO:0007669"/>
    <property type="project" value="UniProtKB-UniRule"/>
</dbReference>
<feature type="binding site" evidence="6">
    <location>
        <position position="176"/>
    </location>
    <ligand>
        <name>NAD(+)</name>
        <dbReference type="ChEBI" id="CHEBI:57540"/>
    </ligand>
</feature>
<dbReference type="Gene3D" id="2.60.200.30">
    <property type="entry name" value="Probable inorganic polyphosphate/atp-NAD kinase, domain 2"/>
    <property type="match status" value="1"/>
</dbReference>
<dbReference type="GO" id="GO:0019674">
    <property type="term" value="P:NAD+ metabolic process"/>
    <property type="evidence" value="ECO:0007669"/>
    <property type="project" value="InterPro"/>
</dbReference>
<feature type="binding site" evidence="6">
    <location>
        <position position="159"/>
    </location>
    <ligand>
        <name>NAD(+)</name>
        <dbReference type="ChEBI" id="CHEBI:57540"/>
    </ligand>
</feature>
<evidence type="ECO:0000256" key="1">
    <source>
        <dbReference type="ARBA" id="ARBA00022679"/>
    </source>
</evidence>
<comment type="caution">
    <text evidence="7">The sequence shown here is derived from an EMBL/GenBank/DDBJ whole genome shotgun (WGS) entry which is preliminary data.</text>
</comment>